<name>A0A5M9J9V7_MONFR</name>
<feature type="region of interest" description="Disordered" evidence="1">
    <location>
        <begin position="1"/>
        <end position="37"/>
    </location>
</feature>
<keyword evidence="3" id="KW-1185">Reference proteome</keyword>
<accession>A0A5M9J9V7</accession>
<evidence type="ECO:0000313" key="2">
    <source>
        <dbReference type="EMBL" id="KAA8565557.1"/>
    </source>
</evidence>
<feature type="region of interest" description="Disordered" evidence="1">
    <location>
        <begin position="51"/>
        <end position="71"/>
    </location>
</feature>
<gene>
    <name evidence="2" type="ORF">EYC84_009411</name>
</gene>
<evidence type="ECO:0000313" key="3">
    <source>
        <dbReference type="Proteomes" id="UP000322873"/>
    </source>
</evidence>
<evidence type="ECO:0000256" key="1">
    <source>
        <dbReference type="SAM" id="MobiDB-lite"/>
    </source>
</evidence>
<dbReference type="VEuPathDB" id="FungiDB:MFRU_006g01380"/>
<protein>
    <submittedName>
        <fullName evidence="2">Uncharacterized protein</fullName>
    </submittedName>
</protein>
<organism evidence="2 3">
    <name type="scientific">Monilinia fructicola</name>
    <name type="common">Brown rot fungus</name>
    <name type="synonym">Ciboria fructicola</name>
    <dbReference type="NCBI Taxonomy" id="38448"/>
    <lineage>
        <taxon>Eukaryota</taxon>
        <taxon>Fungi</taxon>
        <taxon>Dikarya</taxon>
        <taxon>Ascomycota</taxon>
        <taxon>Pezizomycotina</taxon>
        <taxon>Leotiomycetes</taxon>
        <taxon>Helotiales</taxon>
        <taxon>Sclerotiniaceae</taxon>
        <taxon>Monilinia</taxon>
    </lineage>
</organism>
<dbReference type="AlphaFoldDB" id="A0A5M9J9V7"/>
<feature type="compositionally biased region" description="Polar residues" evidence="1">
    <location>
        <begin position="51"/>
        <end position="61"/>
    </location>
</feature>
<dbReference type="Proteomes" id="UP000322873">
    <property type="component" value="Unassembled WGS sequence"/>
</dbReference>
<comment type="caution">
    <text evidence="2">The sequence shown here is derived from an EMBL/GenBank/DDBJ whole genome shotgun (WGS) entry which is preliminary data.</text>
</comment>
<proteinExistence type="predicted"/>
<reference evidence="2 3" key="1">
    <citation type="submission" date="2019-06" db="EMBL/GenBank/DDBJ databases">
        <title>Genome Sequence of the Brown Rot Fungal Pathogen Monilinia fructicola.</title>
        <authorList>
            <person name="De Miccolis Angelini R.M."/>
            <person name="Landi L."/>
            <person name="Abate D."/>
            <person name="Pollastro S."/>
            <person name="Romanazzi G."/>
            <person name="Faretra F."/>
        </authorList>
    </citation>
    <scope>NUCLEOTIDE SEQUENCE [LARGE SCALE GENOMIC DNA]</scope>
    <source>
        <strain evidence="2 3">Mfrc123</strain>
    </source>
</reference>
<feature type="compositionally biased region" description="Polar residues" evidence="1">
    <location>
        <begin position="8"/>
        <end position="21"/>
    </location>
</feature>
<sequence length="71" mass="7508">MTRAHVGSSCTSRRTSFSAINPLQVLSRPHDPIKASGQATAGTALLTIHSTPTLAPSSISSSHRREPTTRL</sequence>
<dbReference type="EMBL" id="VICG01000013">
    <property type="protein sequence ID" value="KAA8565557.1"/>
    <property type="molecule type" value="Genomic_DNA"/>
</dbReference>